<accession>A0A8H5BVF7</accession>
<name>A0A8H5BVF7_9AGAR</name>
<protein>
    <submittedName>
        <fullName evidence="1">Uncharacterized protein</fullName>
    </submittedName>
</protein>
<organism evidence="1 2">
    <name type="scientific">Psilocybe cf. subviscida</name>
    <dbReference type="NCBI Taxonomy" id="2480587"/>
    <lineage>
        <taxon>Eukaryota</taxon>
        <taxon>Fungi</taxon>
        <taxon>Dikarya</taxon>
        <taxon>Basidiomycota</taxon>
        <taxon>Agaricomycotina</taxon>
        <taxon>Agaricomycetes</taxon>
        <taxon>Agaricomycetidae</taxon>
        <taxon>Agaricales</taxon>
        <taxon>Agaricineae</taxon>
        <taxon>Strophariaceae</taxon>
        <taxon>Psilocybe</taxon>
    </lineage>
</organism>
<keyword evidence="2" id="KW-1185">Reference proteome</keyword>
<dbReference type="Proteomes" id="UP000567179">
    <property type="component" value="Unassembled WGS sequence"/>
</dbReference>
<dbReference type="AlphaFoldDB" id="A0A8H5BVF7"/>
<evidence type="ECO:0000313" key="2">
    <source>
        <dbReference type="Proteomes" id="UP000567179"/>
    </source>
</evidence>
<gene>
    <name evidence="1" type="ORF">D9619_009378</name>
</gene>
<comment type="caution">
    <text evidence="1">The sequence shown here is derived from an EMBL/GenBank/DDBJ whole genome shotgun (WGS) entry which is preliminary data.</text>
</comment>
<dbReference type="EMBL" id="JAACJJ010000002">
    <property type="protein sequence ID" value="KAF5329258.1"/>
    <property type="molecule type" value="Genomic_DNA"/>
</dbReference>
<evidence type="ECO:0000313" key="1">
    <source>
        <dbReference type="EMBL" id="KAF5329258.1"/>
    </source>
</evidence>
<reference evidence="1 2" key="1">
    <citation type="journal article" date="2020" name="ISME J.">
        <title>Uncovering the hidden diversity of litter-decomposition mechanisms in mushroom-forming fungi.</title>
        <authorList>
            <person name="Floudas D."/>
            <person name="Bentzer J."/>
            <person name="Ahren D."/>
            <person name="Johansson T."/>
            <person name="Persson P."/>
            <person name="Tunlid A."/>
        </authorList>
    </citation>
    <scope>NUCLEOTIDE SEQUENCE [LARGE SCALE GENOMIC DNA]</scope>
    <source>
        <strain evidence="1 2">CBS 101986</strain>
    </source>
</reference>
<sequence>MDDRPPTRRWVDPRCKKFGLLFVPLLALWSIPRKLESPMATLGAQLLQLQHRRLQRQATSIVDRAPTGRDWEWNLVIHHPPVKVPCRRRINPHAHGVLEAGKSSSKPERG</sequence>
<proteinExistence type="predicted"/>